<dbReference type="PATRIC" id="fig|34073.19.peg.4055"/>
<name>A0A0H2LYV8_VARPD</name>
<feature type="domain" description="GST N-terminal" evidence="1">
    <location>
        <begin position="2"/>
        <end position="91"/>
    </location>
</feature>
<dbReference type="RefSeq" id="WP_047785714.1">
    <property type="nucleotide sequence ID" value="NZ_JZWI01000020.1"/>
</dbReference>
<dbReference type="GO" id="GO:0006749">
    <property type="term" value="P:glutathione metabolic process"/>
    <property type="evidence" value="ECO:0007669"/>
    <property type="project" value="TreeGrafter"/>
</dbReference>
<evidence type="ECO:0000259" key="1">
    <source>
        <dbReference type="PROSITE" id="PS50404"/>
    </source>
</evidence>
<feature type="domain" description="GST C-terminal" evidence="2">
    <location>
        <begin position="100"/>
        <end position="241"/>
    </location>
</feature>
<dbReference type="InterPro" id="IPR036282">
    <property type="entry name" value="Glutathione-S-Trfase_C_sf"/>
</dbReference>
<evidence type="ECO:0000259" key="2">
    <source>
        <dbReference type="PROSITE" id="PS50405"/>
    </source>
</evidence>
<dbReference type="InterPro" id="IPR004045">
    <property type="entry name" value="Glutathione_S-Trfase_N"/>
</dbReference>
<dbReference type="Gene3D" id="1.20.1050.10">
    <property type="match status" value="1"/>
</dbReference>
<dbReference type="Pfam" id="PF14497">
    <property type="entry name" value="GST_C_3"/>
    <property type="match status" value="1"/>
</dbReference>
<comment type="caution">
    <text evidence="3">The sequence shown here is derived from an EMBL/GenBank/DDBJ whole genome shotgun (WGS) entry which is preliminary data.</text>
</comment>
<dbReference type="PANTHER" id="PTHR11571:SF263">
    <property type="entry name" value="GLUTATHIONE S-TRANSFERASE"/>
    <property type="match status" value="1"/>
</dbReference>
<gene>
    <name evidence="3" type="ORF">VPARA_39620</name>
</gene>
<dbReference type="CDD" id="cd03192">
    <property type="entry name" value="GST_C_Sigma_like"/>
    <property type="match status" value="1"/>
</dbReference>
<dbReference type="InterPro" id="IPR004046">
    <property type="entry name" value="GST_C"/>
</dbReference>
<accession>A0A0H2LYV8</accession>
<dbReference type="InterPro" id="IPR050213">
    <property type="entry name" value="GST_superfamily"/>
</dbReference>
<sequence>MTTYQLHYWPTIQGRGEFVRLALEAAGADYVDVARLPESKGGGESALGDRLDDPDIVRPSFAPPFLIDGDIVVGQTAAILLYLGPRLGLAGVGESDGLWTHQLQLTIADVVAEAHDTHHPISTGAYYEDQRDAAVQRARAFREERIPKFLNWFERVLRRNPAGSSHLVGDVLTYADLSLFQLVEGLRYAFPKATARALAATPAVEKLHDNVRRRQRVHDYLQSPRRIAFNEDGIFRRYAELDG</sequence>
<dbReference type="GO" id="GO:0004364">
    <property type="term" value="F:glutathione transferase activity"/>
    <property type="evidence" value="ECO:0007669"/>
    <property type="project" value="TreeGrafter"/>
</dbReference>
<keyword evidence="4" id="KW-1185">Reference proteome</keyword>
<evidence type="ECO:0000313" key="4">
    <source>
        <dbReference type="Proteomes" id="UP000035170"/>
    </source>
</evidence>
<dbReference type="Proteomes" id="UP000035170">
    <property type="component" value="Unassembled WGS sequence"/>
</dbReference>
<proteinExistence type="predicted"/>
<dbReference type="InterPro" id="IPR010987">
    <property type="entry name" value="Glutathione-S-Trfase_C-like"/>
</dbReference>
<dbReference type="EMBL" id="JZWI01000020">
    <property type="protein sequence ID" value="KLN54971.1"/>
    <property type="molecule type" value="Genomic_DNA"/>
</dbReference>
<dbReference type="SUPFAM" id="SSF52833">
    <property type="entry name" value="Thioredoxin-like"/>
    <property type="match status" value="1"/>
</dbReference>
<dbReference type="InterPro" id="IPR036249">
    <property type="entry name" value="Thioredoxin-like_sf"/>
</dbReference>
<organism evidence="3 4">
    <name type="scientific">Variovorax paradoxus</name>
    <dbReference type="NCBI Taxonomy" id="34073"/>
    <lineage>
        <taxon>Bacteria</taxon>
        <taxon>Pseudomonadati</taxon>
        <taxon>Pseudomonadota</taxon>
        <taxon>Betaproteobacteria</taxon>
        <taxon>Burkholderiales</taxon>
        <taxon>Comamonadaceae</taxon>
        <taxon>Variovorax</taxon>
    </lineage>
</organism>
<dbReference type="FunFam" id="1.20.1050.10:FF:000051">
    <property type="entry name" value="Glutathione S-transferase"/>
    <property type="match status" value="1"/>
</dbReference>
<dbReference type="PANTHER" id="PTHR11571">
    <property type="entry name" value="GLUTATHIONE S-TRANSFERASE"/>
    <property type="match status" value="1"/>
</dbReference>
<dbReference type="CDD" id="cd03039">
    <property type="entry name" value="GST_N_Sigma_like"/>
    <property type="match status" value="1"/>
</dbReference>
<dbReference type="PROSITE" id="PS50404">
    <property type="entry name" value="GST_NTER"/>
    <property type="match status" value="1"/>
</dbReference>
<protein>
    <recommendedName>
        <fullName evidence="5">Glutathione S-transferase</fullName>
    </recommendedName>
</protein>
<dbReference type="AlphaFoldDB" id="A0A0H2LYV8"/>
<dbReference type="Gene3D" id="3.40.30.10">
    <property type="entry name" value="Glutaredoxin"/>
    <property type="match status" value="1"/>
</dbReference>
<evidence type="ECO:0008006" key="5">
    <source>
        <dbReference type="Google" id="ProtNLM"/>
    </source>
</evidence>
<reference evidence="3 4" key="1">
    <citation type="submission" date="2015-03" db="EMBL/GenBank/DDBJ databases">
        <title>Genome sequence of Variovorax paradoxus TBEA6.</title>
        <authorList>
            <person name="Poehlein A."/>
            <person name="Schuldes J."/>
            <person name="Wuebbeler J.H."/>
            <person name="Hiessl S."/>
            <person name="Steinbuechel A."/>
            <person name="Daniel R."/>
        </authorList>
    </citation>
    <scope>NUCLEOTIDE SEQUENCE [LARGE SCALE GENOMIC DNA]</scope>
    <source>
        <strain evidence="3 4">TBEA6</strain>
    </source>
</reference>
<evidence type="ECO:0000313" key="3">
    <source>
        <dbReference type="EMBL" id="KLN54971.1"/>
    </source>
</evidence>
<dbReference type="PROSITE" id="PS50405">
    <property type="entry name" value="GST_CTER"/>
    <property type="match status" value="1"/>
</dbReference>
<dbReference type="SUPFAM" id="SSF47616">
    <property type="entry name" value="GST C-terminal domain-like"/>
    <property type="match status" value="1"/>
</dbReference>